<sequence length="305" mass="33886">MLRISFPTLGSAAALCGGQADHVATIKTYVSDVCDRPSAFRGVLNLFEGSYNSGVNAALTGLQNSVQIGDKMRVELRATRDDFIEADLASYKRMRDALGDLAAIAPYQLPTGGDDYHHGGTPPPVTPGEHEEDQDGLGWGDYGDAARDLGLRDTQRETDQPDWAKSHKDRYSDWWDRQTDKAGDERRVDENARDRQRDDARAAGERARDEAKADGASRAEARDAGKEERRDTNRDHRDFNAGRDLGGRTGAHANDLWNEGNDLHQNVNDLGDHAGNIAENHEQAEDLDEFRDRDEDKDLQDWGAR</sequence>
<comment type="caution">
    <text evidence="2">The sequence shown here is derived from an EMBL/GenBank/DDBJ whole genome shotgun (WGS) entry which is preliminary data.</text>
</comment>
<accession>A0ABQ3HDB3</accession>
<dbReference type="Proteomes" id="UP000597341">
    <property type="component" value="Unassembled WGS sequence"/>
</dbReference>
<evidence type="ECO:0000313" key="2">
    <source>
        <dbReference type="EMBL" id="GHE15104.1"/>
    </source>
</evidence>
<feature type="region of interest" description="Disordered" evidence="1">
    <location>
        <begin position="112"/>
        <end position="146"/>
    </location>
</feature>
<evidence type="ECO:0000256" key="1">
    <source>
        <dbReference type="SAM" id="MobiDB-lite"/>
    </source>
</evidence>
<feature type="compositionally biased region" description="Basic and acidic residues" evidence="1">
    <location>
        <begin position="180"/>
        <end position="241"/>
    </location>
</feature>
<protein>
    <submittedName>
        <fullName evidence="2">Uncharacterized protein</fullName>
    </submittedName>
</protein>
<organism evidence="2 3">
    <name type="scientific">Nocardioides flavus</name>
    <name type="common">ex Wang et al. 2016</name>
    <dbReference type="NCBI Taxonomy" id="2058780"/>
    <lineage>
        <taxon>Bacteria</taxon>
        <taxon>Bacillati</taxon>
        <taxon>Actinomycetota</taxon>
        <taxon>Actinomycetes</taxon>
        <taxon>Propionibacteriales</taxon>
        <taxon>Nocardioidaceae</taxon>
        <taxon>Nocardioides</taxon>
    </lineage>
</organism>
<feature type="compositionally biased region" description="Basic and acidic residues" evidence="1">
    <location>
        <begin position="279"/>
        <end position="305"/>
    </location>
</feature>
<gene>
    <name evidence="2" type="ORF">GCM10011376_01730</name>
</gene>
<dbReference type="EMBL" id="BNAD01000001">
    <property type="protein sequence ID" value="GHE15104.1"/>
    <property type="molecule type" value="Genomic_DNA"/>
</dbReference>
<keyword evidence="3" id="KW-1185">Reference proteome</keyword>
<reference evidence="3" key="1">
    <citation type="journal article" date="2019" name="Int. J. Syst. Evol. Microbiol.">
        <title>The Global Catalogue of Microorganisms (GCM) 10K type strain sequencing project: providing services to taxonomists for standard genome sequencing and annotation.</title>
        <authorList>
            <consortium name="The Broad Institute Genomics Platform"/>
            <consortium name="The Broad Institute Genome Sequencing Center for Infectious Disease"/>
            <person name="Wu L."/>
            <person name="Ma J."/>
        </authorList>
    </citation>
    <scope>NUCLEOTIDE SEQUENCE [LARGE SCALE GENOMIC DNA]</scope>
    <source>
        <strain evidence="3">CGMCC 1.12791</strain>
    </source>
</reference>
<name>A0ABQ3HDB3_9ACTN</name>
<feature type="region of interest" description="Disordered" evidence="1">
    <location>
        <begin position="180"/>
        <end position="305"/>
    </location>
</feature>
<dbReference type="RefSeq" id="WP_191277478.1">
    <property type="nucleotide sequence ID" value="NZ_BNAD01000001.1"/>
</dbReference>
<evidence type="ECO:0000313" key="3">
    <source>
        <dbReference type="Proteomes" id="UP000597341"/>
    </source>
</evidence>
<proteinExistence type="predicted"/>